<dbReference type="EMBL" id="QGSV01000162">
    <property type="protein sequence ID" value="PWU48350.1"/>
    <property type="molecule type" value="Genomic_DNA"/>
</dbReference>
<sequence length="152" mass="15544">MSDQHAADVPDAAARFRRRWLLPTAGLGVVLLAIVGVAATRSEAERPMSARPAAELTLVPSATATATPQVPTPVPTPSVTATPSRTVSPSRRPAPVRSTGTPVQRGATATSATPRCTPAGVMAGTWSIPQTLKPGTVPFGAGKLNWETGGNC</sequence>
<feature type="compositionally biased region" description="Low complexity" evidence="1">
    <location>
        <begin position="77"/>
        <end position="99"/>
    </location>
</feature>
<feature type="transmembrane region" description="Helical" evidence="2">
    <location>
        <begin position="20"/>
        <end position="39"/>
    </location>
</feature>
<evidence type="ECO:0000256" key="2">
    <source>
        <dbReference type="SAM" id="Phobius"/>
    </source>
</evidence>
<comment type="caution">
    <text evidence="3">The sequence shown here is derived from an EMBL/GenBank/DDBJ whole genome shotgun (WGS) entry which is preliminary data.</text>
</comment>
<name>A0A317K5V9_9ACTN</name>
<keyword evidence="4" id="KW-1185">Reference proteome</keyword>
<evidence type="ECO:0000313" key="4">
    <source>
        <dbReference type="Proteomes" id="UP000245683"/>
    </source>
</evidence>
<organism evidence="3 4">
    <name type="scientific">Micromonospora globispora</name>
    <dbReference type="NCBI Taxonomy" id="1450148"/>
    <lineage>
        <taxon>Bacteria</taxon>
        <taxon>Bacillati</taxon>
        <taxon>Actinomycetota</taxon>
        <taxon>Actinomycetes</taxon>
        <taxon>Micromonosporales</taxon>
        <taxon>Micromonosporaceae</taxon>
        <taxon>Micromonospora</taxon>
    </lineage>
</organism>
<keyword evidence="2" id="KW-0472">Membrane</keyword>
<dbReference type="AlphaFoldDB" id="A0A317K5V9"/>
<keyword evidence="2" id="KW-1133">Transmembrane helix</keyword>
<dbReference type="OrthoDB" id="3395964at2"/>
<evidence type="ECO:0000313" key="3">
    <source>
        <dbReference type="EMBL" id="PWU48350.1"/>
    </source>
</evidence>
<evidence type="ECO:0000256" key="1">
    <source>
        <dbReference type="SAM" id="MobiDB-lite"/>
    </source>
</evidence>
<protein>
    <submittedName>
        <fullName evidence="3">Uncharacterized protein</fullName>
    </submittedName>
</protein>
<accession>A0A317K5V9</accession>
<reference evidence="4" key="1">
    <citation type="submission" date="2018-05" db="EMBL/GenBank/DDBJ databases">
        <title>Micromonospora globispora sp. nov. and Micromonospora rugosa sp. nov., isolated from marine sediment.</title>
        <authorList>
            <person name="Carro L."/>
            <person name="Aysel V."/>
            <person name="Cetin D."/>
            <person name="Igual J.M."/>
            <person name="Klenk H.-P."/>
            <person name="Trujillo M.E."/>
            <person name="Sahin N."/>
        </authorList>
    </citation>
    <scope>NUCLEOTIDE SEQUENCE [LARGE SCALE GENOMIC DNA]</scope>
    <source>
        <strain evidence="4">S2904</strain>
    </source>
</reference>
<dbReference type="Proteomes" id="UP000245683">
    <property type="component" value="Unassembled WGS sequence"/>
</dbReference>
<dbReference type="RefSeq" id="WP_109944764.1">
    <property type="nucleotide sequence ID" value="NZ_QGSV01000162.1"/>
</dbReference>
<gene>
    <name evidence="3" type="ORF">DLJ46_12105</name>
</gene>
<keyword evidence="2" id="KW-0812">Transmembrane</keyword>
<feature type="region of interest" description="Disordered" evidence="1">
    <location>
        <begin position="61"/>
        <end position="118"/>
    </location>
</feature>
<proteinExistence type="predicted"/>